<dbReference type="InterPro" id="IPR057499">
    <property type="entry name" value="Kelch_FKB95"/>
</dbReference>
<dbReference type="InterPro" id="IPR006652">
    <property type="entry name" value="Kelch_1"/>
</dbReference>
<evidence type="ECO:0000259" key="3">
    <source>
        <dbReference type="Pfam" id="PF00646"/>
    </source>
</evidence>
<protein>
    <recommendedName>
        <fullName evidence="7">F-box domain-containing protein</fullName>
    </recommendedName>
</protein>
<dbReference type="InterPro" id="IPR015915">
    <property type="entry name" value="Kelch-typ_b-propeller"/>
</dbReference>
<dbReference type="AlphaFoldDB" id="A0AAQ3KYF7"/>
<feature type="domain" description="FKB95-like N-terminal Kelch" evidence="4">
    <location>
        <begin position="159"/>
        <end position="378"/>
    </location>
</feature>
<reference evidence="5 6" key="1">
    <citation type="submission" date="2023-10" db="EMBL/GenBank/DDBJ databases">
        <title>Chromosome-scale genome assembly provides insights into flower coloration mechanisms of Canna indica.</title>
        <authorList>
            <person name="Li C."/>
        </authorList>
    </citation>
    <scope>NUCLEOTIDE SEQUENCE [LARGE SCALE GENOMIC DNA]</scope>
    <source>
        <tissue evidence="5">Flower</tissue>
    </source>
</reference>
<evidence type="ECO:0000259" key="4">
    <source>
        <dbReference type="Pfam" id="PF25210"/>
    </source>
</evidence>
<keyword evidence="2" id="KW-0677">Repeat</keyword>
<dbReference type="PANTHER" id="PTHR46344">
    <property type="entry name" value="OS02G0202900 PROTEIN"/>
    <property type="match status" value="1"/>
</dbReference>
<proteinExistence type="predicted"/>
<dbReference type="Proteomes" id="UP001327560">
    <property type="component" value="Chromosome 8"/>
</dbReference>
<dbReference type="Gene3D" id="1.20.1280.50">
    <property type="match status" value="1"/>
</dbReference>
<dbReference type="SUPFAM" id="SSF117281">
    <property type="entry name" value="Kelch motif"/>
    <property type="match status" value="1"/>
</dbReference>
<evidence type="ECO:0008006" key="7">
    <source>
        <dbReference type="Google" id="ProtNLM"/>
    </source>
</evidence>
<dbReference type="CDD" id="cd22152">
    <property type="entry name" value="F-box_AtAFR-like"/>
    <property type="match status" value="1"/>
</dbReference>
<keyword evidence="1" id="KW-0880">Kelch repeat</keyword>
<dbReference type="InterPro" id="IPR001810">
    <property type="entry name" value="F-box_dom"/>
</dbReference>
<evidence type="ECO:0000256" key="2">
    <source>
        <dbReference type="ARBA" id="ARBA00022737"/>
    </source>
</evidence>
<dbReference type="PANTHER" id="PTHR46344:SF3">
    <property type="entry name" value="F-BOX DOMAIN-CONTAINING PROTEIN"/>
    <property type="match status" value="1"/>
</dbReference>
<feature type="domain" description="F-box" evidence="3">
    <location>
        <begin position="81"/>
        <end position="121"/>
    </location>
</feature>
<dbReference type="Pfam" id="PF25210">
    <property type="entry name" value="Kelch_FKB95"/>
    <property type="match status" value="1"/>
</dbReference>
<dbReference type="SMART" id="SM00612">
    <property type="entry name" value="Kelch"/>
    <property type="match status" value="2"/>
</dbReference>
<dbReference type="Gene3D" id="2.120.10.80">
    <property type="entry name" value="Kelch-type beta propeller"/>
    <property type="match status" value="1"/>
</dbReference>
<dbReference type="Pfam" id="PF00646">
    <property type="entry name" value="F-box"/>
    <property type="match status" value="1"/>
</dbReference>
<name>A0AAQ3KYF7_9LILI</name>
<gene>
    <name evidence="5" type="ORF">Cni_G25703</name>
</gene>
<evidence type="ECO:0000313" key="5">
    <source>
        <dbReference type="EMBL" id="WOL16915.1"/>
    </source>
</evidence>
<organism evidence="5 6">
    <name type="scientific">Canna indica</name>
    <name type="common">Indian-shot</name>
    <dbReference type="NCBI Taxonomy" id="4628"/>
    <lineage>
        <taxon>Eukaryota</taxon>
        <taxon>Viridiplantae</taxon>
        <taxon>Streptophyta</taxon>
        <taxon>Embryophyta</taxon>
        <taxon>Tracheophyta</taxon>
        <taxon>Spermatophyta</taxon>
        <taxon>Magnoliopsida</taxon>
        <taxon>Liliopsida</taxon>
        <taxon>Zingiberales</taxon>
        <taxon>Cannaceae</taxon>
        <taxon>Canna</taxon>
    </lineage>
</organism>
<accession>A0AAQ3KYF7</accession>
<sequence>MEQAAQPRGLASSHRVVRVRAPLVDSVSCYCRVDAGLKTVVGARKFVPGANSCLFPENVSNRIRPKNSRKERSRNQPPLLPGLPDDLAIACLIRVPRVQHQNLRFVCKRWNRLVSGNYFYSLRKKLGMAEEWVYVIKRDRDGKICWYAFVPIHQLWRSLPPVPVDYSEAIGFGCAVLSGCYLYLFGGKNPSKGSMRRVVFYNARTNKWHRAPDMLRKRQFFSSCVINNCLYVAGGECEGNLRTLRSGEVYDPNRNRWTFIAEMTIEMTPFIGVVYEGKWFLKGLDNNRQVVSKVYMPTTNTWSTVNSAIVTGCRNPTISLNGRLYASGCNDGCKLKVYEGATDSWNKFMDSKFHLGNCRTYWAVSFISLNGKLAIVRNNMSISLIDLCNPENIIETNSAHVWREAVARKGQLKSFVASLWSSIAGRSGSKGNIVVHCQVLQV</sequence>
<dbReference type="InterPro" id="IPR036047">
    <property type="entry name" value="F-box-like_dom_sf"/>
</dbReference>
<dbReference type="SUPFAM" id="SSF81383">
    <property type="entry name" value="F-box domain"/>
    <property type="match status" value="1"/>
</dbReference>
<keyword evidence="6" id="KW-1185">Reference proteome</keyword>
<dbReference type="EMBL" id="CP136897">
    <property type="protein sequence ID" value="WOL16915.1"/>
    <property type="molecule type" value="Genomic_DNA"/>
</dbReference>
<evidence type="ECO:0000256" key="1">
    <source>
        <dbReference type="ARBA" id="ARBA00022441"/>
    </source>
</evidence>
<evidence type="ECO:0000313" key="6">
    <source>
        <dbReference type="Proteomes" id="UP001327560"/>
    </source>
</evidence>